<evidence type="ECO:0000313" key="2">
    <source>
        <dbReference type="Proteomes" id="UP001320843"/>
    </source>
</evidence>
<keyword evidence="2" id="KW-1185">Reference proteome</keyword>
<organism evidence="1 2">
    <name type="scientific">Xanthomonas sacchari</name>
    <dbReference type="NCBI Taxonomy" id="56458"/>
    <lineage>
        <taxon>Bacteria</taxon>
        <taxon>Pseudomonadati</taxon>
        <taxon>Pseudomonadota</taxon>
        <taxon>Gammaproteobacteria</taxon>
        <taxon>Lysobacterales</taxon>
        <taxon>Lysobacteraceae</taxon>
        <taxon>Xanthomonas</taxon>
    </lineage>
</organism>
<evidence type="ECO:0000313" key="1">
    <source>
        <dbReference type="EMBL" id="MCW0398771.1"/>
    </source>
</evidence>
<dbReference type="Proteomes" id="UP001320843">
    <property type="component" value="Unassembled WGS sequence"/>
</dbReference>
<reference evidence="1 2" key="1">
    <citation type="submission" date="2022-06" db="EMBL/GenBank/DDBJ databases">
        <title>Dynamics of rice microbiomes reveals core vertical transmitted seed endophytes.</title>
        <authorList>
            <person name="Liao K."/>
            <person name="Zhang X."/>
        </authorList>
    </citation>
    <scope>NUCLEOTIDE SEQUENCE [LARGE SCALE GENOMIC DNA]</scope>
    <source>
        <strain evidence="1 2">YT10-10-1</strain>
    </source>
</reference>
<protein>
    <submittedName>
        <fullName evidence="1">Uncharacterized protein</fullName>
    </submittedName>
</protein>
<gene>
    <name evidence="1" type="ORF">NB700_001327</name>
</gene>
<name>A0ABT3DTF1_9XANT</name>
<accession>A0ABT3DTF1</accession>
<proteinExistence type="predicted"/>
<dbReference type="RefSeq" id="WP_267082245.1">
    <property type="nucleotide sequence ID" value="NZ_CP099530.1"/>
</dbReference>
<sequence length="144" mass="15450">MDSPRELLRAAVAANLRRIREEDGYRTDAGAAVTLEPGQVDDSADAVLTPVVLKQERGQDAAVAKTHRLTKLGVLAKVPASLGEAQARLDAIVSDVEQAMADRQSSYPPGIQFPVYVSMEPVKPEAGMGWTGALITYQSHIPIK</sequence>
<dbReference type="EMBL" id="JANFWR010000007">
    <property type="protein sequence ID" value="MCW0398771.1"/>
    <property type="molecule type" value="Genomic_DNA"/>
</dbReference>
<comment type="caution">
    <text evidence="1">The sequence shown here is derived from an EMBL/GenBank/DDBJ whole genome shotgun (WGS) entry which is preliminary data.</text>
</comment>